<name>A0A1Q9EKT1_SYMMI</name>
<evidence type="ECO:0000313" key="2">
    <source>
        <dbReference type="EMBL" id="OLQ08049.1"/>
    </source>
</evidence>
<protein>
    <submittedName>
        <fullName evidence="2">Uncharacterized protein</fullName>
    </submittedName>
</protein>
<dbReference type="OrthoDB" id="434762at2759"/>
<feature type="compositionally biased region" description="Basic and acidic residues" evidence="1">
    <location>
        <begin position="146"/>
        <end position="163"/>
    </location>
</feature>
<sequence>MIRHDAQAALNTVRGNVLPMGKRDERAGEEENCLELQSHRALKSRAQTTQPQKRGCVELPTEYDSDDEEVKKAKAERGPKRSVALKIAARRVLDSDPPPLPMARHKVQGAHGLEYHKVVDISAIQSSCEQLGGNISVEQMLGRRRQREEREQEQERVRREQEQSRWLHNSSARTLSWEERQEQVMLRRRQHRQEEAYRRLAATREARKLVKGAGLDGDLSPTMGALLRDMPSKLKEEEERDGV</sequence>
<keyword evidence="3" id="KW-1185">Reference proteome</keyword>
<dbReference type="EMBL" id="LSRX01000126">
    <property type="protein sequence ID" value="OLQ08049.1"/>
    <property type="molecule type" value="Genomic_DNA"/>
</dbReference>
<gene>
    <name evidence="2" type="ORF">AK812_SmicGene8491</name>
</gene>
<evidence type="ECO:0000313" key="3">
    <source>
        <dbReference type="Proteomes" id="UP000186817"/>
    </source>
</evidence>
<accession>A0A1Q9EKT1</accession>
<evidence type="ECO:0000256" key="1">
    <source>
        <dbReference type="SAM" id="MobiDB-lite"/>
    </source>
</evidence>
<reference evidence="2 3" key="1">
    <citation type="submission" date="2016-02" db="EMBL/GenBank/DDBJ databases">
        <title>Genome analysis of coral dinoflagellate symbionts highlights evolutionary adaptations to a symbiotic lifestyle.</title>
        <authorList>
            <person name="Aranda M."/>
            <person name="Li Y."/>
            <person name="Liew Y.J."/>
            <person name="Baumgarten S."/>
            <person name="Simakov O."/>
            <person name="Wilson M."/>
            <person name="Piel J."/>
            <person name="Ashoor H."/>
            <person name="Bougouffa S."/>
            <person name="Bajic V.B."/>
            <person name="Ryu T."/>
            <person name="Ravasi T."/>
            <person name="Bayer T."/>
            <person name="Micklem G."/>
            <person name="Kim H."/>
            <person name="Bhak J."/>
            <person name="Lajeunesse T.C."/>
            <person name="Voolstra C.R."/>
        </authorList>
    </citation>
    <scope>NUCLEOTIDE SEQUENCE [LARGE SCALE GENOMIC DNA]</scope>
    <source>
        <strain evidence="2 3">CCMP2467</strain>
    </source>
</reference>
<feature type="compositionally biased region" description="Basic and acidic residues" evidence="1">
    <location>
        <begin position="230"/>
        <end position="243"/>
    </location>
</feature>
<feature type="region of interest" description="Disordered" evidence="1">
    <location>
        <begin position="212"/>
        <end position="243"/>
    </location>
</feature>
<proteinExistence type="predicted"/>
<dbReference type="AlphaFoldDB" id="A0A1Q9EKT1"/>
<dbReference type="Proteomes" id="UP000186817">
    <property type="component" value="Unassembled WGS sequence"/>
</dbReference>
<organism evidence="2 3">
    <name type="scientific">Symbiodinium microadriaticum</name>
    <name type="common">Dinoflagellate</name>
    <name type="synonym">Zooxanthella microadriatica</name>
    <dbReference type="NCBI Taxonomy" id="2951"/>
    <lineage>
        <taxon>Eukaryota</taxon>
        <taxon>Sar</taxon>
        <taxon>Alveolata</taxon>
        <taxon>Dinophyceae</taxon>
        <taxon>Suessiales</taxon>
        <taxon>Symbiodiniaceae</taxon>
        <taxon>Symbiodinium</taxon>
    </lineage>
</organism>
<comment type="caution">
    <text evidence="2">The sequence shown here is derived from an EMBL/GenBank/DDBJ whole genome shotgun (WGS) entry which is preliminary data.</text>
</comment>
<feature type="region of interest" description="Disordered" evidence="1">
    <location>
        <begin position="142"/>
        <end position="163"/>
    </location>
</feature>